<name>A0A927MHV8_9BACL</name>
<gene>
    <name evidence="1" type="ORF">H4683_001788</name>
</gene>
<evidence type="ECO:0000313" key="1">
    <source>
        <dbReference type="EMBL" id="MBE1554710.1"/>
    </source>
</evidence>
<dbReference type="AlphaFoldDB" id="A0A927MHV8"/>
<dbReference type="Pfam" id="PF07485">
    <property type="entry name" value="DUF1529"/>
    <property type="match status" value="1"/>
</dbReference>
<evidence type="ECO:0000313" key="2">
    <source>
        <dbReference type="Proteomes" id="UP000658225"/>
    </source>
</evidence>
<proteinExistence type="predicted"/>
<dbReference type="EMBL" id="JADBEL010000008">
    <property type="protein sequence ID" value="MBE1554710.1"/>
    <property type="molecule type" value="Genomic_DNA"/>
</dbReference>
<protein>
    <recommendedName>
        <fullName evidence="3">DUF1259 domain-containing protein</fullName>
    </recommendedName>
</protein>
<organism evidence="1 2">
    <name type="scientific">Sporosarcina limicola</name>
    <dbReference type="NCBI Taxonomy" id="34101"/>
    <lineage>
        <taxon>Bacteria</taxon>
        <taxon>Bacillati</taxon>
        <taxon>Bacillota</taxon>
        <taxon>Bacilli</taxon>
        <taxon>Bacillales</taxon>
        <taxon>Caryophanaceae</taxon>
        <taxon>Sporosarcina</taxon>
    </lineage>
</organism>
<evidence type="ECO:0008006" key="3">
    <source>
        <dbReference type="Google" id="ProtNLM"/>
    </source>
</evidence>
<keyword evidence="2" id="KW-1185">Reference proteome</keyword>
<comment type="caution">
    <text evidence="1">The sequence shown here is derived from an EMBL/GenBank/DDBJ whole genome shotgun (WGS) entry which is preliminary data.</text>
</comment>
<sequence>MQSVTQQGLIVGALHNHWLYMNPALFYISIQFVESPMDFAKKLAYSFSLLSCSTVAE</sequence>
<dbReference type="Proteomes" id="UP000658225">
    <property type="component" value="Unassembled WGS sequence"/>
</dbReference>
<dbReference type="InterPro" id="IPR011094">
    <property type="entry name" value="Uncharacterised_LppY/LpqO"/>
</dbReference>
<reference evidence="1" key="1">
    <citation type="submission" date="2020-10" db="EMBL/GenBank/DDBJ databases">
        <title>Genomic Encyclopedia of Type Strains, Phase IV (KMG-IV): sequencing the most valuable type-strain genomes for metagenomic binning, comparative biology and taxonomic classification.</title>
        <authorList>
            <person name="Goeker M."/>
        </authorList>
    </citation>
    <scope>NUCLEOTIDE SEQUENCE</scope>
    <source>
        <strain evidence="1">DSM 13886</strain>
    </source>
</reference>
<accession>A0A927MHV8</accession>